<reference evidence="4" key="1">
    <citation type="submission" date="2016-11" db="UniProtKB">
        <authorList>
            <consortium name="WormBaseParasite"/>
        </authorList>
    </citation>
    <scope>IDENTIFICATION</scope>
</reference>
<accession>A0A1I7XRR0</accession>
<evidence type="ECO:0000313" key="4">
    <source>
        <dbReference type="WBParaSite" id="Hba_20211"/>
    </source>
</evidence>
<evidence type="ECO:0000313" key="3">
    <source>
        <dbReference type="Proteomes" id="UP000095283"/>
    </source>
</evidence>
<feature type="region of interest" description="Disordered" evidence="1">
    <location>
        <begin position="87"/>
        <end position="127"/>
    </location>
</feature>
<dbReference type="Proteomes" id="UP000095283">
    <property type="component" value="Unplaced"/>
</dbReference>
<feature type="chain" id="PRO_5009311448" evidence="2">
    <location>
        <begin position="19"/>
        <end position="398"/>
    </location>
</feature>
<feature type="compositionally biased region" description="Basic and acidic residues" evidence="1">
    <location>
        <begin position="99"/>
        <end position="121"/>
    </location>
</feature>
<sequence length="398" mass="44736">MVWHLLIIPVVIIRICFRDSAKITDRTVLTVMSDTSLIIDAEKQVESKDISTLLELSPEQSKVIRIPKLQLDSENQFLEIEEDLEMADEVGDEESPEEQVGREPEHESEKTDTELKNEHPVNESAETSGKGTVVWIVAVDKITSQQSIHILIIEESIKSTNVGHGDVHYSESNALNAPEQPKKKTYVNEDDNAPFEINWDGAPEFQWKLEAHFGSFLTRWDRKKMEREAATRVTCNLCSSYSCVIIFPTITSLFIAAKRAASDDSKVPFAKKPRGSSISASRGGRGSGIVRGSSFSRGRGFGRNANSPQINRRCGLPARQPQAMRRGRDSFGVSRNLGEPFNSLPASSSRGIVGSTQRSTPFESRFNFEEKIRAQRHEIELQEQMLRQQQIIELVCNY</sequence>
<feature type="region of interest" description="Disordered" evidence="1">
    <location>
        <begin position="265"/>
        <end position="314"/>
    </location>
</feature>
<feature type="compositionally biased region" description="Acidic residues" evidence="1">
    <location>
        <begin position="87"/>
        <end position="97"/>
    </location>
</feature>
<dbReference type="WBParaSite" id="Hba_20211">
    <property type="protein sequence ID" value="Hba_20211"/>
    <property type="gene ID" value="Hba_20211"/>
</dbReference>
<keyword evidence="3" id="KW-1185">Reference proteome</keyword>
<evidence type="ECO:0000256" key="1">
    <source>
        <dbReference type="SAM" id="MobiDB-lite"/>
    </source>
</evidence>
<dbReference type="AlphaFoldDB" id="A0A1I7XRR0"/>
<evidence type="ECO:0000256" key="2">
    <source>
        <dbReference type="SAM" id="SignalP"/>
    </source>
</evidence>
<keyword evidence="2" id="KW-0732">Signal</keyword>
<feature type="signal peptide" evidence="2">
    <location>
        <begin position="1"/>
        <end position="18"/>
    </location>
</feature>
<organism evidence="3 4">
    <name type="scientific">Heterorhabditis bacteriophora</name>
    <name type="common">Entomopathogenic nematode worm</name>
    <dbReference type="NCBI Taxonomy" id="37862"/>
    <lineage>
        <taxon>Eukaryota</taxon>
        <taxon>Metazoa</taxon>
        <taxon>Ecdysozoa</taxon>
        <taxon>Nematoda</taxon>
        <taxon>Chromadorea</taxon>
        <taxon>Rhabditida</taxon>
        <taxon>Rhabditina</taxon>
        <taxon>Rhabditomorpha</taxon>
        <taxon>Strongyloidea</taxon>
        <taxon>Heterorhabditidae</taxon>
        <taxon>Heterorhabditis</taxon>
    </lineage>
</organism>
<protein>
    <submittedName>
        <fullName evidence="4">Nucleotide-binding alpha-beta plait domain-containing protein</fullName>
    </submittedName>
</protein>
<feature type="compositionally biased region" description="Low complexity" evidence="1">
    <location>
        <begin position="290"/>
        <end position="307"/>
    </location>
</feature>
<proteinExistence type="predicted"/>
<name>A0A1I7XRR0_HETBA</name>